<dbReference type="InterPro" id="IPR013783">
    <property type="entry name" value="Ig-like_fold"/>
</dbReference>
<dbReference type="EMBL" id="QUNS01000011">
    <property type="protein sequence ID" value="REH44490.1"/>
    <property type="molecule type" value="Genomic_DNA"/>
</dbReference>
<sequence length="698" mass="79790">MLFIKKRNIIVLLIFVFSTSVAFSQAKEVNKNTIKVLARPHSSHKIMLRWGATTPMSFRKLAKYGYRLKRYTISISGQTLSKPIEKDLGIFKPAEPQKWINIIEKNNNAAIMAQSLFGESFDVEGVGSLQGIINMSQEQEQRFTWALYVADQDFEVAKLAGLGFEDVKVKSTEKYVYKVFSLVPKEEMKIKDGGVFVGLQDYQDLPKPLDLAAIFDDQKVMLNWNYAIHKNEFNSYFIERSEDGINFNELNKLPYTTLNSGGRVDTKRIYYTDSIQNNKTYYYRVKGRTPFGELSPPSDIISGKGVKVLPYVPKISSKKIVNNNKSVVLEWKFLEEGVGFIKGFELNKSNKANGQYETVVRNISTKTRKVQYDKLDATNYFTITAIGKQGNSRTSYPVLVQPVDSIPPVKPVGLEGEVDSLGVVTLKWKKNIEPDMLGYRVFKGNNAKEEFSQITVSPHHATTFYDSVSVKSLNNKVYYKIVAVDKRYNMSEYSDVLILKKPDFIPPAPPVITSYNVEKETVNLTWANSQSNDIAKHEVYRRVRDSIKWNLIATLPKDTLHIEYTDWKDTNVEGNTAYQYLIKAVDESDLQSINTKYTTIEVPRFTLLKGLKNLGSYVDRDNSFIELFWKTVNKEAIVEVMIYKGKKDEKVSLLRNVLPSTNRVVDENVKPNNIYTYILRPVFVDGSLGQIKKIEVKY</sequence>
<comment type="caution">
    <text evidence="3">The sequence shown here is derived from an EMBL/GenBank/DDBJ whole genome shotgun (WGS) entry which is preliminary data.</text>
</comment>
<feature type="domain" description="Fibronectin type-III" evidence="2">
    <location>
        <begin position="506"/>
        <end position="592"/>
    </location>
</feature>
<proteinExistence type="predicted"/>
<reference evidence="3 4" key="1">
    <citation type="submission" date="2018-08" db="EMBL/GenBank/DDBJ databases">
        <title>Genomic Encyclopedia of Type Strains, Phase IV (KMG-IV): sequencing the most valuable type-strain genomes for metagenomic binning, comparative biology and taxonomic classification.</title>
        <authorList>
            <person name="Goeker M."/>
        </authorList>
    </citation>
    <scope>NUCLEOTIDE SEQUENCE [LARGE SCALE GENOMIC DNA]</scope>
    <source>
        <strain evidence="3 4">DSM 18841</strain>
    </source>
</reference>
<protein>
    <recommendedName>
        <fullName evidence="2">Fibronectin type-III domain-containing protein</fullName>
    </recommendedName>
</protein>
<feature type="signal peptide" evidence="1">
    <location>
        <begin position="1"/>
        <end position="22"/>
    </location>
</feature>
<accession>A0A3E0HFB9</accession>
<gene>
    <name evidence="3" type="ORF">C7448_11122</name>
</gene>
<dbReference type="OrthoDB" id="923194at2"/>
<keyword evidence="4" id="KW-1185">Reference proteome</keyword>
<evidence type="ECO:0000259" key="2">
    <source>
        <dbReference type="SMART" id="SM00060"/>
    </source>
</evidence>
<feature type="domain" description="Fibronectin type-III" evidence="2">
    <location>
        <begin position="205"/>
        <end position="294"/>
    </location>
</feature>
<dbReference type="AlphaFoldDB" id="A0A3E0HFB9"/>
<evidence type="ECO:0000313" key="3">
    <source>
        <dbReference type="EMBL" id="REH44490.1"/>
    </source>
</evidence>
<dbReference type="SMART" id="SM00060">
    <property type="entry name" value="FN3"/>
    <property type="match status" value="3"/>
</dbReference>
<organism evidence="3 4">
    <name type="scientific">Tenacibaculum gallaicum</name>
    <dbReference type="NCBI Taxonomy" id="561505"/>
    <lineage>
        <taxon>Bacteria</taxon>
        <taxon>Pseudomonadati</taxon>
        <taxon>Bacteroidota</taxon>
        <taxon>Flavobacteriia</taxon>
        <taxon>Flavobacteriales</taxon>
        <taxon>Flavobacteriaceae</taxon>
        <taxon>Tenacibaculum</taxon>
    </lineage>
</organism>
<name>A0A3E0HFB9_9FLAO</name>
<evidence type="ECO:0000256" key="1">
    <source>
        <dbReference type="SAM" id="SignalP"/>
    </source>
</evidence>
<dbReference type="Gene3D" id="2.60.40.10">
    <property type="entry name" value="Immunoglobulins"/>
    <property type="match status" value="3"/>
</dbReference>
<evidence type="ECO:0000313" key="4">
    <source>
        <dbReference type="Proteomes" id="UP000256884"/>
    </source>
</evidence>
<feature type="chain" id="PRO_5017688016" description="Fibronectin type-III domain-containing protein" evidence="1">
    <location>
        <begin position="23"/>
        <end position="698"/>
    </location>
</feature>
<dbReference type="SUPFAM" id="SSF49265">
    <property type="entry name" value="Fibronectin type III"/>
    <property type="match status" value="2"/>
</dbReference>
<keyword evidence="1" id="KW-0732">Signal</keyword>
<dbReference type="RefSeq" id="WP_115902157.1">
    <property type="nucleotide sequence ID" value="NZ_QUNS01000011.1"/>
</dbReference>
<dbReference type="Proteomes" id="UP000256884">
    <property type="component" value="Unassembled WGS sequence"/>
</dbReference>
<dbReference type="InterPro" id="IPR036116">
    <property type="entry name" value="FN3_sf"/>
</dbReference>
<dbReference type="InterPro" id="IPR003961">
    <property type="entry name" value="FN3_dom"/>
</dbReference>
<feature type="domain" description="Fibronectin type-III" evidence="2">
    <location>
        <begin position="408"/>
        <end position="491"/>
    </location>
</feature>